<sequence>MDSVAQESDVIVTDQDTAEEDSGDSGGLYPYDPTKADIDIREDPQTVFELMRKYDNGKLIIDPDFQRNPRVWKLEQKSKFIESVILNFPLPPWYVNQTEEGKYIVVDGLQRTTTLHDFVNNTFKLSGLEALPKLNGSNFTDLKELPGDYQTRIEDKKLNLYIIKPSVPVKVVYDIFNRINTGGTNLSRQEVRNCIFSGKSTNLLKELSEQEYFRKAIDKGISPERMKDREIILRYLAFRIFDYTKDYQGDLSDFLEKAMKKINLMSDEEIKALKRNFERVMNLSFDFFGDKNFRLPTGQTRGRINIAIFESVSYFFSISNDKFLEKHKEAIKSNFSELLENQDYLDSIKFATSGKAKVSTRFKLAQEILGDV</sequence>
<dbReference type="AlphaFoldDB" id="B4VSD6"/>
<dbReference type="PANTHER" id="PTHR39639">
    <property type="entry name" value="CHROMOSOME 16, WHOLE GENOME SHOTGUN SEQUENCE"/>
    <property type="match status" value="1"/>
</dbReference>
<feature type="domain" description="GmrSD restriction endonucleases N-terminal" evidence="2">
    <location>
        <begin position="49"/>
        <end position="196"/>
    </location>
</feature>
<protein>
    <recommendedName>
        <fullName evidence="2">GmrSD restriction endonucleases N-terminal domain-containing protein</fullName>
    </recommendedName>
</protein>
<dbReference type="Pfam" id="PF03235">
    <property type="entry name" value="GmrSD_N"/>
    <property type="match status" value="1"/>
</dbReference>
<dbReference type="Proteomes" id="UP000003835">
    <property type="component" value="Unassembled WGS sequence"/>
</dbReference>
<proteinExistence type="predicted"/>
<reference evidence="3 4" key="1">
    <citation type="submission" date="2008-07" db="EMBL/GenBank/DDBJ databases">
        <authorList>
            <person name="Tandeau de Marsac N."/>
            <person name="Ferriera S."/>
            <person name="Johnson J."/>
            <person name="Kravitz S."/>
            <person name="Beeson K."/>
            <person name="Sutton G."/>
            <person name="Rogers Y.-H."/>
            <person name="Friedman R."/>
            <person name="Frazier M."/>
            <person name="Venter J.C."/>
        </authorList>
    </citation>
    <scope>NUCLEOTIDE SEQUENCE [LARGE SCALE GENOMIC DNA]</scope>
    <source>
        <strain evidence="3 4">PCC 7420</strain>
    </source>
</reference>
<dbReference type="STRING" id="118168.MC7420_2185"/>
<dbReference type="eggNOG" id="COG1479">
    <property type="taxonomic scope" value="Bacteria"/>
</dbReference>
<evidence type="ECO:0000313" key="4">
    <source>
        <dbReference type="Proteomes" id="UP000003835"/>
    </source>
</evidence>
<dbReference type="EMBL" id="DS989850">
    <property type="protein sequence ID" value="EDX75181.1"/>
    <property type="molecule type" value="Genomic_DNA"/>
</dbReference>
<dbReference type="InterPro" id="IPR004919">
    <property type="entry name" value="GmrSD_N"/>
</dbReference>
<keyword evidence="4" id="KW-1185">Reference proteome</keyword>
<dbReference type="RefSeq" id="WP_006101453.1">
    <property type="nucleotide sequence ID" value="NZ_DS989850.1"/>
</dbReference>
<evidence type="ECO:0000259" key="2">
    <source>
        <dbReference type="Pfam" id="PF03235"/>
    </source>
</evidence>
<dbReference type="OrthoDB" id="9770340at2"/>
<accession>B4VSD6</accession>
<evidence type="ECO:0000256" key="1">
    <source>
        <dbReference type="SAM" id="MobiDB-lite"/>
    </source>
</evidence>
<dbReference type="HOGENOM" id="CLU_038557_1_0_3"/>
<evidence type="ECO:0000313" key="3">
    <source>
        <dbReference type="EMBL" id="EDX75181.1"/>
    </source>
</evidence>
<name>B4VSD6_9CYAN</name>
<dbReference type="PANTHER" id="PTHR39639:SF1">
    <property type="entry name" value="DUF262 DOMAIN-CONTAINING PROTEIN"/>
    <property type="match status" value="1"/>
</dbReference>
<feature type="region of interest" description="Disordered" evidence="1">
    <location>
        <begin position="1"/>
        <end position="36"/>
    </location>
</feature>
<organism evidence="3 4">
    <name type="scientific">Coleofasciculus chthonoplastes PCC 7420</name>
    <dbReference type="NCBI Taxonomy" id="118168"/>
    <lineage>
        <taxon>Bacteria</taxon>
        <taxon>Bacillati</taxon>
        <taxon>Cyanobacteriota</taxon>
        <taxon>Cyanophyceae</taxon>
        <taxon>Coleofasciculales</taxon>
        <taxon>Coleofasciculaceae</taxon>
        <taxon>Coleofasciculus</taxon>
    </lineage>
</organism>
<gene>
    <name evidence="3" type="ORF">MC7420_2185</name>
</gene>